<dbReference type="AlphaFoldDB" id="A0AA47B353"/>
<evidence type="ECO:0000256" key="1">
    <source>
        <dbReference type="SAM" id="Phobius"/>
    </source>
</evidence>
<name>A0AA47B353_9LACO</name>
<dbReference type="InterPro" id="IPR050882">
    <property type="entry name" value="Prepilin_peptidase/N-MTase"/>
</dbReference>
<dbReference type="Proteomes" id="UP001164557">
    <property type="component" value="Chromosome"/>
</dbReference>
<evidence type="ECO:0000313" key="3">
    <source>
        <dbReference type="EMBL" id="UZX29271.1"/>
    </source>
</evidence>
<dbReference type="RefSeq" id="WP_046327487.1">
    <property type="nucleotide sequence ID" value="NZ_CP084389.1"/>
</dbReference>
<organism evidence="3 4">
    <name type="scientific">Lactobacillus helsingborgensis</name>
    <dbReference type="NCBI Taxonomy" id="1218494"/>
    <lineage>
        <taxon>Bacteria</taxon>
        <taxon>Bacillati</taxon>
        <taxon>Bacillota</taxon>
        <taxon>Bacilli</taxon>
        <taxon>Lactobacillales</taxon>
        <taxon>Lactobacillaceae</taxon>
        <taxon>Lactobacillus</taxon>
    </lineage>
</organism>
<sequence>MDWLFNICSFLIGTCLASHACVVVDRLGKEDFIFSRSKCNYCGCELCLLDEIPLISYLFLKGRCRYCHSAIPIEYWVIEFIGGSAYCTINFADKNNILTAVVIFCLLLAAISDYQKQAFDVILILPALILALLQGSKTVPQYTIVDYFQLLPILILFIYEIYRQKLGSGDLLIYLILSFYFQPEFANFTLLLASILILIKFISIQVEESEPIAFVPFIFLGLTIQLLSS</sequence>
<dbReference type="EMBL" id="CP084389">
    <property type="protein sequence ID" value="UZX29271.1"/>
    <property type="molecule type" value="Genomic_DNA"/>
</dbReference>
<dbReference type="PANTHER" id="PTHR30487">
    <property type="entry name" value="TYPE 4 PREPILIN-LIKE PROTEINS LEADER PEPTIDE-PROCESSING ENZYME"/>
    <property type="match status" value="1"/>
</dbReference>
<feature type="domain" description="Prepilin peptidase A24 N-terminal" evidence="2">
    <location>
        <begin position="11"/>
        <end position="88"/>
    </location>
</feature>
<keyword evidence="1" id="KW-1133">Transmembrane helix</keyword>
<feature type="transmembrane region" description="Helical" evidence="1">
    <location>
        <begin position="171"/>
        <end position="199"/>
    </location>
</feature>
<evidence type="ECO:0000313" key="4">
    <source>
        <dbReference type="Proteomes" id="UP001164557"/>
    </source>
</evidence>
<protein>
    <submittedName>
        <fullName evidence="3">Prepilin peptidase</fullName>
    </submittedName>
</protein>
<accession>A0AA47B353</accession>
<proteinExistence type="predicted"/>
<evidence type="ECO:0000259" key="2">
    <source>
        <dbReference type="Pfam" id="PF06750"/>
    </source>
</evidence>
<dbReference type="Gene3D" id="1.20.120.1220">
    <property type="match status" value="1"/>
</dbReference>
<reference evidence="3" key="1">
    <citation type="submission" date="2021-09" db="EMBL/GenBank/DDBJ databases">
        <title>Lactobacillus species from Apis mellifera, Switzerland.</title>
        <authorList>
            <person name="Pfister J."/>
            <person name="Brown A."/>
            <person name="Neumann P."/>
            <person name="Collaud A."/>
            <person name="Retschnig G."/>
            <person name="Perreten V."/>
        </authorList>
    </citation>
    <scope>NUCLEOTIDE SEQUENCE</scope>
    <source>
        <strain evidence="3">IBH002</strain>
    </source>
</reference>
<dbReference type="Pfam" id="PF06750">
    <property type="entry name" value="A24_N_bact"/>
    <property type="match status" value="1"/>
</dbReference>
<dbReference type="GO" id="GO:0006465">
    <property type="term" value="P:signal peptide processing"/>
    <property type="evidence" value="ECO:0007669"/>
    <property type="project" value="TreeGrafter"/>
</dbReference>
<dbReference type="GO" id="GO:0004190">
    <property type="term" value="F:aspartic-type endopeptidase activity"/>
    <property type="evidence" value="ECO:0007669"/>
    <property type="project" value="TreeGrafter"/>
</dbReference>
<feature type="transmembrane region" description="Helical" evidence="1">
    <location>
        <begin position="95"/>
        <end position="111"/>
    </location>
</feature>
<feature type="transmembrane region" description="Helical" evidence="1">
    <location>
        <begin position="118"/>
        <end position="136"/>
    </location>
</feature>
<dbReference type="InterPro" id="IPR010627">
    <property type="entry name" value="Prepilin_pept_A24_N"/>
</dbReference>
<feature type="transmembrane region" description="Helical" evidence="1">
    <location>
        <begin position="142"/>
        <end position="159"/>
    </location>
</feature>
<dbReference type="PANTHER" id="PTHR30487:SF0">
    <property type="entry name" value="PREPILIN LEADER PEPTIDASE_N-METHYLTRANSFERASE-RELATED"/>
    <property type="match status" value="1"/>
</dbReference>
<keyword evidence="1" id="KW-0812">Transmembrane</keyword>
<keyword evidence="1" id="KW-0472">Membrane</keyword>
<dbReference type="GO" id="GO:0005886">
    <property type="term" value="C:plasma membrane"/>
    <property type="evidence" value="ECO:0007669"/>
    <property type="project" value="TreeGrafter"/>
</dbReference>
<gene>
    <name evidence="3" type="ORF">LDX53_06730</name>
</gene>
<feature type="transmembrane region" description="Helical" evidence="1">
    <location>
        <begin position="211"/>
        <end position="228"/>
    </location>
</feature>
<keyword evidence="4" id="KW-1185">Reference proteome</keyword>